<dbReference type="Proteomes" id="UP000050786">
    <property type="component" value="Unassembled WGS sequence"/>
</dbReference>
<evidence type="ECO:0008006" key="3">
    <source>
        <dbReference type="Google" id="ProtNLM"/>
    </source>
</evidence>
<accession>A0A0P1E5L0</accession>
<evidence type="ECO:0000313" key="2">
    <source>
        <dbReference type="Proteomes" id="UP000050786"/>
    </source>
</evidence>
<dbReference type="EMBL" id="CYPS01000043">
    <property type="protein sequence ID" value="CUH44063.1"/>
    <property type="molecule type" value="Genomic_DNA"/>
</dbReference>
<dbReference type="RefSeq" id="WP_145975895.1">
    <property type="nucleotide sequence ID" value="NZ_CYPS01000043.1"/>
</dbReference>
<dbReference type="AlphaFoldDB" id="A0A0P1E5L0"/>
<sequence length="110" mass="12399">MRRFALILALWPGFLAAEEFRTLTGDEILSALTGQKLDYGKGIWQTFDDTMLTQYFSGGPSAGRWAVRDDRYCSVWPPSDFWACYEVQQSSKVIRFVDDNGATTDGTLAE</sequence>
<reference evidence="2" key="1">
    <citation type="submission" date="2015-09" db="EMBL/GenBank/DDBJ databases">
        <authorList>
            <person name="Rodrigo-Torres L."/>
            <person name="Arahal D.R."/>
        </authorList>
    </citation>
    <scope>NUCLEOTIDE SEQUENCE [LARGE SCALE GENOMIC DNA]</scope>
    <source>
        <strain evidence="2">CECT 4293</strain>
    </source>
</reference>
<protein>
    <recommendedName>
        <fullName evidence="3">DUF995 domain-containing protein</fullName>
    </recommendedName>
</protein>
<evidence type="ECO:0000313" key="1">
    <source>
        <dbReference type="EMBL" id="CUH44063.1"/>
    </source>
</evidence>
<keyword evidence="2" id="KW-1185">Reference proteome</keyword>
<name>A0A0P1E5L0_9RHOB</name>
<organism evidence="1 2">
    <name type="scientific">Ruegeria atlantica</name>
    <dbReference type="NCBI Taxonomy" id="81569"/>
    <lineage>
        <taxon>Bacteria</taxon>
        <taxon>Pseudomonadati</taxon>
        <taxon>Pseudomonadota</taxon>
        <taxon>Alphaproteobacteria</taxon>
        <taxon>Rhodobacterales</taxon>
        <taxon>Roseobacteraceae</taxon>
        <taxon>Ruegeria</taxon>
    </lineage>
</organism>
<proteinExistence type="predicted"/>
<gene>
    <name evidence="1" type="ORF">RUM4293_02960</name>
</gene>